<name>A0A2M7GA84_9BACT</name>
<proteinExistence type="predicted"/>
<accession>A0A2M7GA84</accession>
<evidence type="ECO:0000313" key="2">
    <source>
        <dbReference type="Proteomes" id="UP000231019"/>
    </source>
</evidence>
<dbReference type="Proteomes" id="UP000231019">
    <property type="component" value="Unassembled WGS sequence"/>
</dbReference>
<organism evidence="1 2">
    <name type="scientific">bacterium (Candidatus Blackallbacteria) CG17_big_fil_post_rev_8_21_14_2_50_48_46</name>
    <dbReference type="NCBI Taxonomy" id="2014261"/>
    <lineage>
        <taxon>Bacteria</taxon>
        <taxon>Candidatus Blackallbacteria</taxon>
    </lineage>
</organism>
<sequence length="94" mass="10991">MSVYRFRYLRTMYDKIVGIAVEKPSGELMMQVGRQLIEFDQGAPKLEMLHLYVEKIADKPAFKALQIYDVSKIYTTKTFTTCQQLMDEGRNFLV</sequence>
<gene>
    <name evidence="1" type="ORF">COW36_02530</name>
</gene>
<comment type="caution">
    <text evidence="1">The sequence shown here is derived from an EMBL/GenBank/DDBJ whole genome shotgun (WGS) entry which is preliminary data.</text>
</comment>
<evidence type="ECO:0000313" key="1">
    <source>
        <dbReference type="EMBL" id="PIW19004.1"/>
    </source>
</evidence>
<protein>
    <submittedName>
        <fullName evidence="1">Uncharacterized protein</fullName>
    </submittedName>
</protein>
<dbReference type="EMBL" id="PFFQ01000006">
    <property type="protein sequence ID" value="PIW19004.1"/>
    <property type="molecule type" value="Genomic_DNA"/>
</dbReference>
<reference evidence="1 2" key="1">
    <citation type="submission" date="2017-09" db="EMBL/GenBank/DDBJ databases">
        <title>Depth-based differentiation of microbial function through sediment-hosted aquifers and enrichment of novel symbionts in the deep terrestrial subsurface.</title>
        <authorList>
            <person name="Probst A.J."/>
            <person name="Ladd B."/>
            <person name="Jarett J.K."/>
            <person name="Geller-Mcgrath D.E."/>
            <person name="Sieber C.M."/>
            <person name="Emerson J.B."/>
            <person name="Anantharaman K."/>
            <person name="Thomas B.C."/>
            <person name="Malmstrom R."/>
            <person name="Stieglmeier M."/>
            <person name="Klingl A."/>
            <person name="Woyke T."/>
            <person name="Ryan C.M."/>
            <person name="Banfield J.F."/>
        </authorList>
    </citation>
    <scope>NUCLEOTIDE SEQUENCE [LARGE SCALE GENOMIC DNA]</scope>
    <source>
        <strain evidence="1">CG17_big_fil_post_rev_8_21_14_2_50_48_46</strain>
    </source>
</reference>
<dbReference type="AlphaFoldDB" id="A0A2M7GA84"/>